<dbReference type="AlphaFoldDB" id="A0ABD4WUK4"/>
<dbReference type="Proteomes" id="UP001213771">
    <property type="component" value="Unassembled WGS sequence"/>
</dbReference>
<reference evidence="2 3" key="1">
    <citation type="submission" date="2023-02" db="EMBL/GenBank/DDBJ databases">
        <authorList>
            <person name="Olszewska D."/>
        </authorList>
    </citation>
    <scope>NUCLEOTIDE SEQUENCE [LARGE SCALE GENOMIC DNA]</scope>
    <source>
        <strain evidence="2 3">FDU301</strain>
    </source>
</reference>
<protein>
    <recommendedName>
        <fullName evidence="1">DUF8096 domain-containing protein</fullName>
    </recommendedName>
</protein>
<evidence type="ECO:0000313" key="2">
    <source>
        <dbReference type="EMBL" id="MDD9783893.1"/>
    </source>
</evidence>
<gene>
    <name evidence="2" type="ORF">PVE99_16100</name>
</gene>
<proteinExistence type="predicted"/>
<evidence type="ECO:0000313" key="3">
    <source>
        <dbReference type="Proteomes" id="UP001213771"/>
    </source>
</evidence>
<accession>A0ABD4WUK4</accession>
<dbReference type="InterPro" id="IPR058409">
    <property type="entry name" value="DUF8096"/>
</dbReference>
<dbReference type="Pfam" id="PF26372">
    <property type="entry name" value="DUF8096"/>
    <property type="match status" value="1"/>
</dbReference>
<dbReference type="RefSeq" id="WP_057275038.1">
    <property type="nucleotide sequence ID" value="NZ_JARAOX010000191.1"/>
</dbReference>
<dbReference type="EMBL" id="JARAOX010000191">
    <property type="protein sequence ID" value="MDD9783893.1"/>
    <property type="molecule type" value="Genomic_DNA"/>
</dbReference>
<name>A0ABD4WUK4_PRIMG</name>
<organism evidence="2 3">
    <name type="scientific">Priestia megaterium</name>
    <name type="common">Bacillus megaterium</name>
    <dbReference type="NCBI Taxonomy" id="1404"/>
    <lineage>
        <taxon>Bacteria</taxon>
        <taxon>Bacillati</taxon>
        <taxon>Bacillota</taxon>
        <taxon>Bacilli</taxon>
        <taxon>Bacillales</taxon>
        <taxon>Bacillaceae</taxon>
        <taxon>Priestia</taxon>
    </lineage>
</organism>
<feature type="domain" description="DUF8096" evidence="1">
    <location>
        <begin position="14"/>
        <end position="57"/>
    </location>
</feature>
<comment type="caution">
    <text evidence="2">The sequence shown here is derived from an EMBL/GenBank/DDBJ whole genome shotgun (WGS) entry which is preliminary data.</text>
</comment>
<evidence type="ECO:0000259" key="1">
    <source>
        <dbReference type="Pfam" id="PF26372"/>
    </source>
</evidence>
<sequence length="59" mass="6829">MEQQDKYANIDLTKIYEYSELPDKKSGRCDNCDGDNFKNSVGKGKFLRECLNCGIKKYI</sequence>